<dbReference type="GO" id="GO:0006450">
    <property type="term" value="P:regulation of translational fidelity"/>
    <property type="evidence" value="ECO:0007669"/>
    <property type="project" value="TreeGrafter"/>
</dbReference>
<dbReference type="GO" id="GO:0000049">
    <property type="term" value="F:tRNA binding"/>
    <property type="evidence" value="ECO:0007669"/>
    <property type="project" value="TreeGrafter"/>
</dbReference>
<keyword evidence="7" id="KW-0548">Nucleotidyltransferase</keyword>
<comment type="caution">
    <text evidence="13">The sequence shown here is derived from an EMBL/GenBank/DDBJ whole genome shotgun (WGS) entry which is preliminary data.</text>
</comment>
<evidence type="ECO:0000256" key="11">
    <source>
        <dbReference type="ARBA" id="ARBA00048366"/>
    </source>
</evidence>
<evidence type="ECO:0000313" key="13">
    <source>
        <dbReference type="EMBL" id="OGD90053.1"/>
    </source>
</evidence>
<dbReference type="SUPFAM" id="SSF55821">
    <property type="entry name" value="YrdC/RibB"/>
    <property type="match status" value="1"/>
</dbReference>
<evidence type="ECO:0000256" key="9">
    <source>
        <dbReference type="ARBA" id="ARBA00022840"/>
    </source>
</evidence>
<dbReference type="STRING" id="1797716.A3D07_02570"/>
<name>A0A1F5GDU8_9BACT</name>
<reference evidence="13 14" key="1">
    <citation type="journal article" date="2016" name="Nat. Commun.">
        <title>Thousands of microbial genomes shed light on interconnected biogeochemical processes in an aquifer system.</title>
        <authorList>
            <person name="Anantharaman K."/>
            <person name="Brown C.T."/>
            <person name="Hug L.A."/>
            <person name="Sharon I."/>
            <person name="Castelle C.J."/>
            <person name="Probst A.J."/>
            <person name="Thomas B.C."/>
            <person name="Singh A."/>
            <person name="Wilkins M.J."/>
            <person name="Karaoz U."/>
            <person name="Brodie E.L."/>
            <person name="Williams K.H."/>
            <person name="Hubbard S.S."/>
            <person name="Banfield J.F."/>
        </authorList>
    </citation>
    <scope>NUCLEOTIDE SEQUENCE [LARGE SCALE GENOMIC DNA]</scope>
</reference>
<dbReference type="InterPro" id="IPR006070">
    <property type="entry name" value="Sua5-like_dom"/>
</dbReference>
<keyword evidence="5" id="KW-0808">Transferase</keyword>
<keyword evidence="4" id="KW-0963">Cytoplasm</keyword>
<dbReference type="Pfam" id="PF01300">
    <property type="entry name" value="Sua5_yciO_yrdC"/>
    <property type="match status" value="1"/>
</dbReference>
<dbReference type="InterPro" id="IPR050156">
    <property type="entry name" value="TC-AMP_synthase_SUA5"/>
</dbReference>
<dbReference type="PANTHER" id="PTHR17490">
    <property type="entry name" value="SUA5"/>
    <property type="match status" value="1"/>
</dbReference>
<evidence type="ECO:0000256" key="4">
    <source>
        <dbReference type="ARBA" id="ARBA00022490"/>
    </source>
</evidence>
<dbReference type="GO" id="GO:0005737">
    <property type="term" value="C:cytoplasm"/>
    <property type="evidence" value="ECO:0007669"/>
    <property type="project" value="UniProtKB-SubCell"/>
</dbReference>
<keyword evidence="6" id="KW-0819">tRNA processing</keyword>
<comment type="similarity">
    <text evidence="2">Belongs to the SUA5 family.</text>
</comment>
<comment type="catalytic activity">
    <reaction evidence="11">
        <text>L-threonine + hydrogencarbonate + ATP = L-threonylcarbamoyladenylate + diphosphate + H2O</text>
        <dbReference type="Rhea" id="RHEA:36407"/>
        <dbReference type="ChEBI" id="CHEBI:15377"/>
        <dbReference type="ChEBI" id="CHEBI:17544"/>
        <dbReference type="ChEBI" id="CHEBI:30616"/>
        <dbReference type="ChEBI" id="CHEBI:33019"/>
        <dbReference type="ChEBI" id="CHEBI:57926"/>
        <dbReference type="ChEBI" id="CHEBI:73682"/>
        <dbReference type="EC" id="2.7.7.87"/>
    </reaction>
</comment>
<dbReference type="GO" id="GO:0008033">
    <property type="term" value="P:tRNA processing"/>
    <property type="evidence" value="ECO:0007669"/>
    <property type="project" value="UniProtKB-KW"/>
</dbReference>
<evidence type="ECO:0000256" key="10">
    <source>
        <dbReference type="ARBA" id="ARBA00029774"/>
    </source>
</evidence>
<comment type="subcellular location">
    <subcellularLocation>
        <location evidence="1">Cytoplasm</location>
    </subcellularLocation>
</comment>
<dbReference type="GO" id="GO:0061710">
    <property type="term" value="F:L-threonylcarbamoyladenylate synthase"/>
    <property type="evidence" value="ECO:0007669"/>
    <property type="project" value="UniProtKB-EC"/>
</dbReference>
<accession>A0A1F5GDU8</accession>
<evidence type="ECO:0000256" key="8">
    <source>
        <dbReference type="ARBA" id="ARBA00022741"/>
    </source>
</evidence>
<gene>
    <name evidence="13" type="ORF">A3D07_02570</name>
</gene>
<evidence type="ECO:0000256" key="2">
    <source>
        <dbReference type="ARBA" id="ARBA00007663"/>
    </source>
</evidence>
<dbReference type="Gene3D" id="3.90.870.10">
    <property type="entry name" value="DHBP synthase"/>
    <property type="match status" value="1"/>
</dbReference>
<dbReference type="GO" id="GO:0005524">
    <property type="term" value="F:ATP binding"/>
    <property type="evidence" value="ECO:0007669"/>
    <property type="project" value="UniProtKB-KW"/>
</dbReference>
<dbReference type="AlphaFoldDB" id="A0A1F5GDU8"/>
<dbReference type="NCBIfam" id="TIGR00057">
    <property type="entry name" value="L-threonylcarbamoyladenylate synthase"/>
    <property type="match status" value="1"/>
</dbReference>
<dbReference type="EMBL" id="MFBF01000056">
    <property type="protein sequence ID" value="OGD90053.1"/>
    <property type="molecule type" value="Genomic_DNA"/>
</dbReference>
<evidence type="ECO:0000256" key="7">
    <source>
        <dbReference type="ARBA" id="ARBA00022695"/>
    </source>
</evidence>
<keyword evidence="8" id="KW-0547">Nucleotide-binding</keyword>
<evidence type="ECO:0000256" key="1">
    <source>
        <dbReference type="ARBA" id="ARBA00004496"/>
    </source>
</evidence>
<keyword evidence="9" id="KW-0067">ATP-binding</keyword>
<dbReference type="EC" id="2.7.7.87" evidence="3"/>
<evidence type="ECO:0000256" key="3">
    <source>
        <dbReference type="ARBA" id="ARBA00012584"/>
    </source>
</evidence>
<dbReference type="PANTHER" id="PTHR17490:SF16">
    <property type="entry name" value="THREONYLCARBAMOYL-AMP SYNTHASE"/>
    <property type="match status" value="1"/>
</dbReference>
<feature type="domain" description="YrdC-like" evidence="12">
    <location>
        <begin position="7"/>
        <end position="183"/>
    </location>
</feature>
<sequence length="185" mass="20370">MKDQSLEDQIKEAVRILKKGGVVIFPTDTVYGIGCRFDDKDAVPRLYKIKKTPSGQPFPILVSSLSQIEDLAIIYKTAEELIKKFWPGALTIVLKSKNGREKIGFRMPDSQLVKSLIDGVGVPIIGTSANFHGHPTPKSYKELNPDLIKLVDFVMEGECEGGVESTVVDATFDPPKVLRRGAITL</sequence>
<dbReference type="GO" id="GO:0003725">
    <property type="term" value="F:double-stranded RNA binding"/>
    <property type="evidence" value="ECO:0007669"/>
    <property type="project" value="InterPro"/>
</dbReference>
<organism evidence="13 14">
    <name type="scientific">Candidatus Curtissbacteria bacterium RIFCSPHIGHO2_02_FULL_42_15</name>
    <dbReference type="NCBI Taxonomy" id="1797716"/>
    <lineage>
        <taxon>Bacteria</taxon>
        <taxon>Candidatus Curtissiibacteriota</taxon>
    </lineage>
</organism>
<evidence type="ECO:0000259" key="12">
    <source>
        <dbReference type="PROSITE" id="PS51163"/>
    </source>
</evidence>
<evidence type="ECO:0000313" key="14">
    <source>
        <dbReference type="Proteomes" id="UP000177124"/>
    </source>
</evidence>
<evidence type="ECO:0000256" key="6">
    <source>
        <dbReference type="ARBA" id="ARBA00022694"/>
    </source>
</evidence>
<dbReference type="PROSITE" id="PS51163">
    <property type="entry name" value="YRDC"/>
    <property type="match status" value="1"/>
</dbReference>
<evidence type="ECO:0000256" key="5">
    <source>
        <dbReference type="ARBA" id="ARBA00022679"/>
    </source>
</evidence>
<protein>
    <recommendedName>
        <fullName evidence="10">L-threonylcarbamoyladenylate synthase</fullName>
        <ecNumber evidence="3">2.7.7.87</ecNumber>
    </recommendedName>
    <alternativeName>
        <fullName evidence="10">L-threonylcarbamoyladenylate synthase</fullName>
    </alternativeName>
</protein>
<proteinExistence type="inferred from homology"/>
<dbReference type="InterPro" id="IPR017945">
    <property type="entry name" value="DHBP_synth_RibB-like_a/b_dom"/>
</dbReference>
<dbReference type="Proteomes" id="UP000177124">
    <property type="component" value="Unassembled WGS sequence"/>
</dbReference>